<dbReference type="KEGG" id="aaqi:AAQM_1649"/>
<protein>
    <submittedName>
        <fullName evidence="1">Uncharacterized protein</fullName>
    </submittedName>
</protein>
<keyword evidence="2" id="KW-1185">Reference proteome</keyword>
<organism evidence="1 2">
    <name type="scientific">Arcobacter aquimarinus</name>
    <dbReference type="NCBI Taxonomy" id="1315211"/>
    <lineage>
        <taxon>Bacteria</taxon>
        <taxon>Pseudomonadati</taxon>
        <taxon>Campylobacterota</taxon>
        <taxon>Epsilonproteobacteria</taxon>
        <taxon>Campylobacterales</taxon>
        <taxon>Arcobacteraceae</taxon>
        <taxon>Arcobacter</taxon>
    </lineage>
</organism>
<evidence type="ECO:0000313" key="1">
    <source>
        <dbReference type="EMBL" id="QKE26392.1"/>
    </source>
</evidence>
<evidence type="ECO:0000313" key="2">
    <source>
        <dbReference type="Proteomes" id="UP000502065"/>
    </source>
</evidence>
<gene>
    <name evidence="1" type="ORF">AAQM_1649</name>
</gene>
<dbReference type="AlphaFoldDB" id="A0AAE7E1Y5"/>
<sequence length="54" mass="6547">MFRKIALLIMLSIFLYGIENKDYITYIKEDKNRMISFQGTILDKVEYSDKIEFF</sequence>
<dbReference type="Proteomes" id="UP000502065">
    <property type="component" value="Chromosome"/>
</dbReference>
<name>A0AAE7E1Y5_9BACT</name>
<proteinExistence type="predicted"/>
<reference evidence="1 2" key="1">
    <citation type="submission" date="2018-07" db="EMBL/GenBank/DDBJ databases">
        <title>Identification of phenol metabolism pathways in Arcobacter.</title>
        <authorList>
            <person name="Miller W.G."/>
            <person name="Yee E."/>
            <person name="Bono J.L."/>
        </authorList>
    </citation>
    <scope>NUCLEOTIDE SEQUENCE [LARGE SCALE GENOMIC DNA]</scope>
    <source>
        <strain evidence="1 2">W63</strain>
    </source>
</reference>
<dbReference type="RefSeq" id="WP_164967059.1">
    <property type="nucleotide sequence ID" value="NZ_CBCSAE010000005.1"/>
</dbReference>
<accession>A0AAE7E1Y5</accession>
<dbReference type="EMBL" id="CP030944">
    <property type="protein sequence ID" value="QKE26392.1"/>
    <property type="molecule type" value="Genomic_DNA"/>
</dbReference>